<dbReference type="InterPro" id="IPR013216">
    <property type="entry name" value="Methyltransf_11"/>
</dbReference>
<keyword evidence="3" id="KW-0489">Methyltransferase</keyword>
<dbReference type="InterPro" id="IPR029063">
    <property type="entry name" value="SAM-dependent_MTases_sf"/>
</dbReference>
<dbReference type="EC" id="2.1.1.-" evidence="3"/>
<accession>A0A378TNF6</accession>
<gene>
    <name evidence="3" type="ORF">NCTC10821_05657</name>
</gene>
<evidence type="ECO:0000256" key="1">
    <source>
        <dbReference type="ARBA" id="ARBA00022679"/>
    </source>
</evidence>
<evidence type="ECO:0000259" key="2">
    <source>
        <dbReference type="Pfam" id="PF08241"/>
    </source>
</evidence>
<protein>
    <submittedName>
        <fullName evidence="3">Type 11 methyltransferase</fullName>
        <ecNumber evidence="3">2.1.1.-</ecNumber>
    </submittedName>
</protein>
<proteinExistence type="predicted"/>
<evidence type="ECO:0000313" key="4">
    <source>
        <dbReference type="Proteomes" id="UP000254978"/>
    </source>
</evidence>
<dbReference type="OrthoDB" id="9810247at2"/>
<feature type="domain" description="Methyltransferase type 11" evidence="2">
    <location>
        <begin position="18"/>
        <end position="120"/>
    </location>
</feature>
<dbReference type="PANTHER" id="PTHR44068:SF11">
    <property type="entry name" value="GERANYL DIPHOSPHATE 2-C-METHYLTRANSFERASE"/>
    <property type="match status" value="1"/>
</dbReference>
<keyword evidence="1 3" id="KW-0808">Transferase</keyword>
<dbReference type="Pfam" id="PF08241">
    <property type="entry name" value="Methyltransf_11"/>
    <property type="match status" value="1"/>
</dbReference>
<sequence>MLTVDFDRLGVGPGTQVIDVGAGAGRHSFEAYRRGAHVIAFDQDKEELENVSTMFEAMAAAGEAPEGAEAEAVAGDALALPYADGTFDVVIASEILEHVPADEAAIAELVRVLKVGGTLAVTVPRWLPERLCWLLSDDYHANEGGHIRIYKADELRAKVEARGMRFIHTHHAHALHSPYWWIKCAVGVEKTQHPAVSAYHRLLVWDMMSAPALTRTAEAVLNPLIGKSVALYFEK</sequence>
<organism evidence="3 4">
    <name type="scientific">Mycolicibacterium tokaiense</name>
    <dbReference type="NCBI Taxonomy" id="39695"/>
    <lineage>
        <taxon>Bacteria</taxon>
        <taxon>Bacillati</taxon>
        <taxon>Actinomycetota</taxon>
        <taxon>Actinomycetes</taxon>
        <taxon>Mycobacteriales</taxon>
        <taxon>Mycobacteriaceae</taxon>
        <taxon>Mycolicibacterium</taxon>
    </lineage>
</organism>
<dbReference type="EMBL" id="UGQT01000001">
    <property type="protein sequence ID" value="STZ62094.1"/>
    <property type="molecule type" value="Genomic_DNA"/>
</dbReference>
<dbReference type="CDD" id="cd02440">
    <property type="entry name" value="AdoMet_MTases"/>
    <property type="match status" value="1"/>
</dbReference>
<dbReference type="GO" id="GO:0032259">
    <property type="term" value="P:methylation"/>
    <property type="evidence" value="ECO:0007669"/>
    <property type="project" value="UniProtKB-KW"/>
</dbReference>
<dbReference type="AlphaFoldDB" id="A0A378TNF6"/>
<dbReference type="SUPFAM" id="SSF53335">
    <property type="entry name" value="S-adenosyl-L-methionine-dependent methyltransferases"/>
    <property type="match status" value="1"/>
</dbReference>
<dbReference type="Proteomes" id="UP000254978">
    <property type="component" value="Unassembled WGS sequence"/>
</dbReference>
<name>A0A378TNF6_9MYCO</name>
<dbReference type="RefSeq" id="WP_115280869.1">
    <property type="nucleotide sequence ID" value="NZ_AP022600.1"/>
</dbReference>
<dbReference type="PANTHER" id="PTHR44068">
    <property type="entry name" value="ZGC:194242"/>
    <property type="match status" value="1"/>
</dbReference>
<dbReference type="Gene3D" id="3.40.50.150">
    <property type="entry name" value="Vaccinia Virus protein VP39"/>
    <property type="match status" value="1"/>
</dbReference>
<reference evidence="3 4" key="1">
    <citation type="submission" date="2018-06" db="EMBL/GenBank/DDBJ databases">
        <authorList>
            <consortium name="Pathogen Informatics"/>
            <person name="Doyle S."/>
        </authorList>
    </citation>
    <scope>NUCLEOTIDE SEQUENCE [LARGE SCALE GENOMIC DNA]</scope>
    <source>
        <strain evidence="3 4">NCTC10821</strain>
    </source>
</reference>
<dbReference type="GO" id="GO:0008757">
    <property type="term" value="F:S-adenosylmethionine-dependent methyltransferase activity"/>
    <property type="evidence" value="ECO:0007669"/>
    <property type="project" value="InterPro"/>
</dbReference>
<keyword evidence="4" id="KW-1185">Reference proteome</keyword>
<dbReference type="InterPro" id="IPR050447">
    <property type="entry name" value="Erg6_SMT_methyltransf"/>
</dbReference>
<evidence type="ECO:0000313" key="3">
    <source>
        <dbReference type="EMBL" id="STZ62094.1"/>
    </source>
</evidence>